<protein>
    <submittedName>
        <fullName evidence="3">Aspartate racemase</fullName>
        <ecNumber evidence="3">5.1.1.13</ecNumber>
    </submittedName>
</protein>
<dbReference type="InterPro" id="IPR018187">
    <property type="entry name" value="Asp/Glu_racemase_AS_1"/>
</dbReference>
<gene>
    <name evidence="3" type="ORF">EDWATA_01029</name>
</gene>
<keyword evidence="2 3" id="KW-0413">Isomerase</keyword>
<dbReference type="Proteomes" id="UP000003692">
    <property type="component" value="Unassembled WGS sequence"/>
</dbReference>
<reference evidence="3 4" key="1">
    <citation type="submission" date="2010-02" db="EMBL/GenBank/DDBJ databases">
        <authorList>
            <person name="Weinstock G."/>
            <person name="Sodergren E."/>
            <person name="Clifton S."/>
            <person name="Fulton L."/>
            <person name="Fulton B."/>
            <person name="Courtney L."/>
            <person name="Fronick C."/>
            <person name="Harrison M."/>
            <person name="Strong C."/>
            <person name="Farmer C."/>
            <person name="Delahaunty K."/>
            <person name="Markovic C."/>
            <person name="Hall O."/>
            <person name="Minx P."/>
            <person name="Tomlinson C."/>
            <person name="Mitreva M."/>
            <person name="Nelson J."/>
            <person name="Hou S."/>
            <person name="Wollam A."/>
            <person name="Pepin K.H."/>
            <person name="Johnson M."/>
            <person name="Bhonagiri V."/>
            <person name="Zhang X."/>
            <person name="Suruliraj S."/>
            <person name="Warren W."/>
            <person name="Chinwalla A."/>
            <person name="Mardis E.R."/>
            <person name="Wilson R.K."/>
        </authorList>
    </citation>
    <scope>NUCLEOTIDE SEQUENCE [LARGE SCALE GENOMIC DNA]</scope>
    <source>
        <strain evidence="3 4">ATCC 23685</strain>
    </source>
</reference>
<dbReference type="PROSITE" id="PS00923">
    <property type="entry name" value="ASP_GLU_RACEMASE_1"/>
    <property type="match status" value="1"/>
</dbReference>
<dbReference type="InterPro" id="IPR004380">
    <property type="entry name" value="Asp_race"/>
</dbReference>
<dbReference type="Gene3D" id="3.40.50.1860">
    <property type="match status" value="2"/>
</dbReference>
<accession>D4F2S8</accession>
<dbReference type="EMBL" id="ADGK01000045">
    <property type="protein sequence ID" value="EFE23924.1"/>
    <property type="molecule type" value="Genomic_DNA"/>
</dbReference>
<sequence length="316" mass="34544">MAPSSIKPFQNRTVTRFPIDNLAEHTLDNAFNALTIALLHFRSPPTLSTLKGKVPKRIVTIQHTSLSNVLSQPRGNEVKGLIGVLGGMGPAATADLFNKFITFSNARSDQQHIPLLISSIPDIPDRTAALMQSGRSPLPEMCDYLQRLEQAGAECIVIPCNTAHFWFKELRQSCHVELLNIVEATMEEVCASGQQKIGLLATDATLYMGLYQQAIEARGLCCIRPDKPGQEQVMASIYALKAGDAARARAMMEQQAAALFARGAQLIVLGCTEVPVILAEAMKAQPSRYIESTGALVRAGIRWYEQRVGSDRLLTQ</sequence>
<comment type="similarity">
    <text evidence="1">Belongs to the aspartate/glutamate racemases family.</text>
</comment>
<evidence type="ECO:0000256" key="2">
    <source>
        <dbReference type="ARBA" id="ARBA00023235"/>
    </source>
</evidence>
<dbReference type="HOGENOM" id="CLU_055360_2_1_6"/>
<dbReference type="GO" id="GO:0047689">
    <property type="term" value="F:aspartate racemase activity"/>
    <property type="evidence" value="ECO:0007669"/>
    <property type="project" value="UniProtKB-EC"/>
</dbReference>
<dbReference type="Pfam" id="PF01177">
    <property type="entry name" value="Asp_Glu_race"/>
    <property type="match status" value="1"/>
</dbReference>
<comment type="caution">
    <text evidence="3">The sequence shown here is derived from an EMBL/GenBank/DDBJ whole genome shotgun (WGS) entry which is preliminary data.</text>
</comment>
<evidence type="ECO:0000256" key="1">
    <source>
        <dbReference type="ARBA" id="ARBA00007847"/>
    </source>
</evidence>
<organism evidence="3 4">
    <name type="scientific">Edwardsiella tarda ATCC 23685</name>
    <dbReference type="NCBI Taxonomy" id="500638"/>
    <lineage>
        <taxon>Bacteria</taxon>
        <taxon>Pseudomonadati</taxon>
        <taxon>Pseudomonadota</taxon>
        <taxon>Gammaproteobacteria</taxon>
        <taxon>Enterobacterales</taxon>
        <taxon>Hafniaceae</taxon>
        <taxon>Edwardsiella</taxon>
    </lineage>
</organism>
<evidence type="ECO:0000313" key="4">
    <source>
        <dbReference type="Proteomes" id="UP000003692"/>
    </source>
</evidence>
<name>D4F2S8_EDWTA</name>
<dbReference type="PANTHER" id="PTHR21198">
    <property type="entry name" value="GLUTAMATE RACEMASE"/>
    <property type="match status" value="1"/>
</dbReference>
<dbReference type="AlphaFoldDB" id="D4F2S8"/>
<evidence type="ECO:0000313" key="3">
    <source>
        <dbReference type="EMBL" id="EFE23924.1"/>
    </source>
</evidence>
<dbReference type="InterPro" id="IPR015942">
    <property type="entry name" value="Asp/Glu/hydantoin_racemase"/>
</dbReference>
<dbReference type="InterPro" id="IPR001920">
    <property type="entry name" value="Asp/Glu_race"/>
</dbReference>
<dbReference type="PANTHER" id="PTHR21198:SF7">
    <property type="entry name" value="ASPARTATE-GLUTAMATE RACEMASE FAMILY"/>
    <property type="match status" value="1"/>
</dbReference>
<proteinExistence type="inferred from homology"/>
<dbReference type="NCBIfam" id="TIGR00035">
    <property type="entry name" value="asp_race"/>
    <property type="match status" value="1"/>
</dbReference>
<dbReference type="SUPFAM" id="SSF53681">
    <property type="entry name" value="Aspartate/glutamate racemase"/>
    <property type="match status" value="2"/>
</dbReference>
<dbReference type="EC" id="5.1.1.13" evidence="3"/>